<feature type="domain" description="Methyl-accepting transducer" evidence="3">
    <location>
        <begin position="117"/>
        <end position="278"/>
    </location>
</feature>
<name>A0A1T5J442_9FIRM</name>
<dbReference type="Pfam" id="PF00015">
    <property type="entry name" value="MCPsignal"/>
    <property type="match status" value="1"/>
</dbReference>
<gene>
    <name evidence="4" type="ORF">SAMN02194393_00904</name>
</gene>
<dbReference type="RefSeq" id="WP_079489679.1">
    <property type="nucleotide sequence ID" value="NZ_FUZT01000002.1"/>
</dbReference>
<organism evidence="4 5">
    <name type="scientific">Maledivibacter halophilus</name>
    <dbReference type="NCBI Taxonomy" id="36842"/>
    <lineage>
        <taxon>Bacteria</taxon>
        <taxon>Bacillati</taxon>
        <taxon>Bacillota</taxon>
        <taxon>Clostridia</taxon>
        <taxon>Peptostreptococcales</taxon>
        <taxon>Caminicellaceae</taxon>
        <taxon>Maledivibacter</taxon>
    </lineage>
</organism>
<dbReference type="EMBL" id="FUZT01000002">
    <property type="protein sequence ID" value="SKC46180.1"/>
    <property type="molecule type" value="Genomic_DNA"/>
</dbReference>
<sequence length="278" mass="30644">MDNNRNSDEILNFLRKFVPDIQKIFDDDIVVALTDKEKYIEYASNENVSLGINEGSQIREGSAIDTALKQRVPVSKFVPKEVFGIPIRAVGVPIKDESGNIIGGLSSAKSLKRQMDMNEIAENLSSALQQVSSGIQEISKGVQEVVESNSKILENITETSNETKRTDEIIRFINNIARETNLLGLNAAIEAARAGESGRGFAVVAEEIRKLSVSSSTSINEINEILKQIRNSVEYIEKSIMETDNVFQGQAAALEEITASIQELNSTAFMLEEMSKKL</sequence>
<reference evidence="4 5" key="1">
    <citation type="submission" date="2017-02" db="EMBL/GenBank/DDBJ databases">
        <authorList>
            <person name="Peterson S.W."/>
        </authorList>
    </citation>
    <scope>NUCLEOTIDE SEQUENCE [LARGE SCALE GENOMIC DNA]</scope>
    <source>
        <strain evidence="4 5">M1</strain>
    </source>
</reference>
<dbReference type="SMART" id="SM00283">
    <property type="entry name" value="MA"/>
    <property type="match status" value="1"/>
</dbReference>
<dbReference type="GO" id="GO:0016020">
    <property type="term" value="C:membrane"/>
    <property type="evidence" value="ECO:0007669"/>
    <property type="project" value="InterPro"/>
</dbReference>
<dbReference type="STRING" id="36842.SAMN02194393_00904"/>
<dbReference type="AlphaFoldDB" id="A0A1T5J442"/>
<dbReference type="PROSITE" id="PS50111">
    <property type="entry name" value="CHEMOTAXIS_TRANSDUC_2"/>
    <property type="match status" value="1"/>
</dbReference>
<keyword evidence="5" id="KW-1185">Reference proteome</keyword>
<accession>A0A1T5J442</accession>
<evidence type="ECO:0000313" key="5">
    <source>
        <dbReference type="Proteomes" id="UP000190285"/>
    </source>
</evidence>
<proteinExistence type="predicted"/>
<dbReference type="OrthoDB" id="9807021at2"/>
<protein>
    <submittedName>
        <fullName evidence="4">Methyl-accepting chemotaxis protein</fullName>
    </submittedName>
</protein>
<dbReference type="PANTHER" id="PTHR32089:SF112">
    <property type="entry name" value="LYSOZYME-LIKE PROTEIN-RELATED"/>
    <property type="match status" value="1"/>
</dbReference>
<evidence type="ECO:0000256" key="2">
    <source>
        <dbReference type="PROSITE-ProRule" id="PRU00284"/>
    </source>
</evidence>
<evidence type="ECO:0000256" key="1">
    <source>
        <dbReference type="ARBA" id="ARBA00023224"/>
    </source>
</evidence>
<dbReference type="SUPFAM" id="SSF58104">
    <property type="entry name" value="Methyl-accepting chemotaxis protein (MCP) signaling domain"/>
    <property type="match status" value="1"/>
</dbReference>
<dbReference type="InterPro" id="IPR004089">
    <property type="entry name" value="MCPsignal_dom"/>
</dbReference>
<dbReference type="Gene3D" id="1.10.287.950">
    <property type="entry name" value="Methyl-accepting chemotaxis protein"/>
    <property type="match status" value="1"/>
</dbReference>
<evidence type="ECO:0000313" key="4">
    <source>
        <dbReference type="EMBL" id="SKC46180.1"/>
    </source>
</evidence>
<dbReference type="GO" id="GO:0007165">
    <property type="term" value="P:signal transduction"/>
    <property type="evidence" value="ECO:0007669"/>
    <property type="project" value="UniProtKB-KW"/>
</dbReference>
<keyword evidence="1 2" id="KW-0807">Transducer</keyword>
<evidence type="ECO:0000259" key="3">
    <source>
        <dbReference type="PROSITE" id="PS50111"/>
    </source>
</evidence>
<dbReference type="PANTHER" id="PTHR32089">
    <property type="entry name" value="METHYL-ACCEPTING CHEMOTAXIS PROTEIN MCPB"/>
    <property type="match status" value="1"/>
</dbReference>
<dbReference type="Proteomes" id="UP000190285">
    <property type="component" value="Unassembled WGS sequence"/>
</dbReference>